<keyword evidence="6" id="KW-0804">Transcription</keyword>
<feature type="binding site" evidence="7">
    <location>
        <position position="111"/>
    </location>
    <ligand>
        <name>Zn(2+)</name>
        <dbReference type="ChEBI" id="CHEBI:29105"/>
    </ligand>
</feature>
<feature type="binding site" evidence="7">
    <location>
        <position position="149"/>
    </location>
    <ligand>
        <name>Zn(2+)</name>
        <dbReference type="ChEBI" id="CHEBI:29105"/>
    </ligand>
</feature>
<reference evidence="9" key="1">
    <citation type="submission" date="2016-11" db="EMBL/GenBank/DDBJ databases">
        <authorList>
            <person name="Varghese N."/>
            <person name="Submissions S."/>
        </authorList>
    </citation>
    <scope>NUCLEOTIDE SEQUENCE [LARGE SCALE GENOMIC DNA]</scope>
    <source>
        <strain evidence="9">DSM 100564</strain>
    </source>
</reference>
<dbReference type="GO" id="GO:0003700">
    <property type="term" value="F:DNA-binding transcription factor activity"/>
    <property type="evidence" value="ECO:0007669"/>
    <property type="project" value="InterPro"/>
</dbReference>
<evidence type="ECO:0000256" key="5">
    <source>
        <dbReference type="ARBA" id="ARBA00023125"/>
    </source>
</evidence>
<keyword evidence="5" id="KW-0238">DNA-binding</keyword>
<evidence type="ECO:0000256" key="1">
    <source>
        <dbReference type="ARBA" id="ARBA00007957"/>
    </source>
</evidence>
<accession>A0A1M6NSP8</accession>
<proteinExistence type="inferred from homology"/>
<dbReference type="STRING" id="1470563.SAMN05444000_11694"/>
<dbReference type="PANTHER" id="PTHR33202:SF6">
    <property type="entry name" value="ZINC UPTAKE REGULATION PROTEIN"/>
    <property type="match status" value="1"/>
</dbReference>
<evidence type="ECO:0000256" key="4">
    <source>
        <dbReference type="ARBA" id="ARBA00023015"/>
    </source>
</evidence>
<keyword evidence="7" id="KW-0479">Metal-binding</keyword>
<sequence>MHDIGFEKHDHTTCVASGLQAAEAFCAAHKVQLTQVRRRVLEILLREHRAMGAYDILAILSQEGLGSQPPVAYRALDFLETHGFAHKIERLNAWLACTHPGNSHSPVFLICRDCGAVAEAAMPVRDLQNAARDAGFQVENTVIEAEGLCPTCQKANNS</sequence>
<comment type="similarity">
    <text evidence="1">Belongs to the Fur family.</text>
</comment>
<dbReference type="GO" id="GO:0045892">
    <property type="term" value="P:negative regulation of DNA-templated transcription"/>
    <property type="evidence" value="ECO:0007669"/>
    <property type="project" value="TreeGrafter"/>
</dbReference>
<dbReference type="InterPro" id="IPR036390">
    <property type="entry name" value="WH_DNA-bd_sf"/>
</dbReference>
<protein>
    <submittedName>
        <fullName evidence="8">Fur family transcriptional regulator, zinc uptake regulator</fullName>
    </submittedName>
</protein>
<dbReference type="InterPro" id="IPR036388">
    <property type="entry name" value="WH-like_DNA-bd_sf"/>
</dbReference>
<dbReference type="GO" id="GO:0000976">
    <property type="term" value="F:transcription cis-regulatory region binding"/>
    <property type="evidence" value="ECO:0007669"/>
    <property type="project" value="TreeGrafter"/>
</dbReference>
<dbReference type="PANTHER" id="PTHR33202">
    <property type="entry name" value="ZINC UPTAKE REGULATION PROTEIN"/>
    <property type="match status" value="1"/>
</dbReference>
<feature type="binding site" evidence="7">
    <location>
        <position position="152"/>
    </location>
    <ligand>
        <name>Zn(2+)</name>
        <dbReference type="ChEBI" id="CHEBI:29105"/>
    </ligand>
</feature>
<keyword evidence="9" id="KW-1185">Reference proteome</keyword>
<name>A0A1M6NSP8_9RHOB</name>
<gene>
    <name evidence="8" type="ORF">SAMN05444000_11694</name>
</gene>
<dbReference type="OrthoDB" id="9801127at2"/>
<dbReference type="GO" id="GO:0008270">
    <property type="term" value="F:zinc ion binding"/>
    <property type="evidence" value="ECO:0007669"/>
    <property type="project" value="TreeGrafter"/>
</dbReference>
<evidence type="ECO:0000313" key="8">
    <source>
        <dbReference type="EMBL" id="SHJ98675.1"/>
    </source>
</evidence>
<dbReference type="InterPro" id="IPR002481">
    <property type="entry name" value="FUR"/>
</dbReference>
<keyword evidence="4" id="KW-0805">Transcription regulation</keyword>
<evidence type="ECO:0000256" key="7">
    <source>
        <dbReference type="PIRSR" id="PIRSR602481-1"/>
    </source>
</evidence>
<dbReference type="GO" id="GO:0005829">
    <property type="term" value="C:cytosol"/>
    <property type="evidence" value="ECO:0007669"/>
    <property type="project" value="TreeGrafter"/>
</dbReference>
<evidence type="ECO:0000256" key="6">
    <source>
        <dbReference type="ARBA" id="ARBA00023163"/>
    </source>
</evidence>
<keyword evidence="2" id="KW-0678">Repressor</keyword>
<dbReference type="RefSeq" id="WP_073254142.1">
    <property type="nucleotide sequence ID" value="NZ_FQZQ01000016.1"/>
</dbReference>
<dbReference type="EMBL" id="FQZQ01000016">
    <property type="protein sequence ID" value="SHJ98675.1"/>
    <property type="molecule type" value="Genomic_DNA"/>
</dbReference>
<evidence type="ECO:0000313" key="9">
    <source>
        <dbReference type="Proteomes" id="UP000183982"/>
    </source>
</evidence>
<dbReference type="Pfam" id="PF01475">
    <property type="entry name" value="FUR"/>
    <property type="match status" value="1"/>
</dbReference>
<organism evidence="8 9">
    <name type="scientific">Shimia gijangensis</name>
    <dbReference type="NCBI Taxonomy" id="1470563"/>
    <lineage>
        <taxon>Bacteria</taxon>
        <taxon>Pseudomonadati</taxon>
        <taxon>Pseudomonadota</taxon>
        <taxon>Alphaproteobacteria</taxon>
        <taxon>Rhodobacterales</taxon>
        <taxon>Roseobacteraceae</taxon>
    </lineage>
</organism>
<dbReference type="SUPFAM" id="SSF46785">
    <property type="entry name" value="Winged helix' DNA-binding domain"/>
    <property type="match status" value="1"/>
</dbReference>
<dbReference type="InterPro" id="IPR043135">
    <property type="entry name" value="Fur_C"/>
</dbReference>
<evidence type="ECO:0000256" key="2">
    <source>
        <dbReference type="ARBA" id="ARBA00022491"/>
    </source>
</evidence>
<dbReference type="AlphaFoldDB" id="A0A1M6NSP8"/>
<dbReference type="Gene3D" id="3.30.1490.190">
    <property type="match status" value="1"/>
</dbReference>
<dbReference type="Proteomes" id="UP000183982">
    <property type="component" value="Unassembled WGS sequence"/>
</dbReference>
<keyword evidence="3 7" id="KW-0862">Zinc</keyword>
<dbReference type="GO" id="GO:1900376">
    <property type="term" value="P:regulation of secondary metabolite biosynthetic process"/>
    <property type="evidence" value="ECO:0007669"/>
    <property type="project" value="TreeGrafter"/>
</dbReference>
<comment type="cofactor">
    <cofactor evidence="7">
        <name>Zn(2+)</name>
        <dbReference type="ChEBI" id="CHEBI:29105"/>
    </cofactor>
    <text evidence="7">Binds 1 zinc ion per subunit.</text>
</comment>
<feature type="binding site" evidence="7">
    <location>
        <position position="114"/>
    </location>
    <ligand>
        <name>Zn(2+)</name>
        <dbReference type="ChEBI" id="CHEBI:29105"/>
    </ligand>
</feature>
<evidence type="ECO:0000256" key="3">
    <source>
        <dbReference type="ARBA" id="ARBA00022833"/>
    </source>
</evidence>
<dbReference type="Gene3D" id="1.10.10.10">
    <property type="entry name" value="Winged helix-like DNA-binding domain superfamily/Winged helix DNA-binding domain"/>
    <property type="match status" value="1"/>
</dbReference>